<evidence type="ECO:0000256" key="9">
    <source>
        <dbReference type="ARBA" id="ARBA00023136"/>
    </source>
</evidence>
<evidence type="ECO:0000256" key="4">
    <source>
        <dbReference type="ARBA" id="ARBA00017522"/>
    </source>
</evidence>
<comment type="function">
    <text evidence="1">Required for nicotinamide riboside transport across the inner membrane.</text>
</comment>
<name>A0ABQ1R2I3_9ALTE</name>
<feature type="transmembrane region" description="Helical" evidence="10">
    <location>
        <begin position="58"/>
        <end position="77"/>
    </location>
</feature>
<dbReference type="PANTHER" id="PTHR36122:SF2">
    <property type="entry name" value="NICOTINAMIDE RIBOSIDE TRANSPORTER PNUC"/>
    <property type="match status" value="1"/>
</dbReference>
<sequence>MALLASQWASQSGWEIIAVVLALAYVWLAARQNIWCWPCALVSTAIYSWLFWEHTLPLQTVLNVYYLGMAVYGWWHWRALANNDNDNGEKEVTTRPLAYHLVAVVTLLLISILLAGVLRPYFNAQFLYVDALVTVFSLFTTYLVTQKVLENWLYWIVINMLAAWLYWQSGLLLTAVLFLGYFGFAVYGYIKWRGSYLNQSPSPYAA</sequence>
<feature type="transmembrane region" description="Helical" evidence="10">
    <location>
        <begin position="173"/>
        <end position="190"/>
    </location>
</feature>
<gene>
    <name evidence="11" type="primary">pnuT</name>
    <name evidence="11" type="ORF">GCM10011357_09410</name>
</gene>
<keyword evidence="12" id="KW-1185">Reference proteome</keyword>
<dbReference type="NCBIfam" id="TIGR01528">
    <property type="entry name" value="NMN_trans_PnuC"/>
    <property type="match status" value="1"/>
</dbReference>
<protein>
    <recommendedName>
        <fullName evidence="4">Nicotinamide riboside transporter PnuC</fullName>
    </recommendedName>
</protein>
<keyword evidence="6" id="KW-1003">Cell membrane</keyword>
<dbReference type="InterPro" id="IPR006419">
    <property type="entry name" value="NMN_transpt_PnuC"/>
</dbReference>
<evidence type="ECO:0000256" key="8">
    <source>
        <dbReference type="ARBA" id="ARBA00022989"/>
    </source>
</evidence>
<evidence type="ECO:0000256" key="3">
    <source>
        <dbReference type="ARBA" id="ARBA00006669"/>
    </source>
</evidence>
<evidence type="ECO:0000256" key="7">
    <source>
        <dbReference type="ARBA" id="ARBA00022692"/>
    </source>
</evidence>
<dbReference type="EMBL" id="BMGJ01000003">
    <property type="protein sequence ID" value="GGD55926.1"/>
    <property type="molecule type" value="Genomic_DNA"/>
</dbReference>
<reference evidence="12" key="1">
    <citation type="journal article" date="2019" name="Int. J. Syst. Evol. Microbiol.">
        <title>The Global Catalogue of Microorganisms (GCM) 10K type strain sequencing project: providing services to taxonomists for standard genome sequencing and annotation.</title>
        <authorList>
            <consortium name="The Broad Institute Genomics Platform"/>
            <consortium name="The Broad Institute Genome Sequencing Center for Infectious Disease"/>
            <person name="Wu L."/>
            <person name="Ma J."/>
        </authorList>
    </citation>
    <scope>NUCLEOTIDE SEQUENCE [LARGE SCALE GENOMIC DNA]</scope>
    <source>
        <strain evidence="12">CGMCC 1.12923</strain>
    </source>
</reference>
<feature type="transmembrane region" description="Helical" evidence="10">
    <location>
        <begin position="12"/>
        <end position="28"/>
    </location>
</feature>
<evidence type="ECO:0000313" key="12">
    <source>
        <dbReference type="Proteomes" id="UP000614272"/>
    </source>
</evidence>
<evidence type="ECO:0000256" key="1">
    <source>
        <dbReference type="ARBA" id="ARBA00002672"/>
    </source>
</evidence>
<dbReference type="Proteomes" id="UP000614272">
    <property type="component" value="Unassembled WGS sequence"/>
</dbReference>
<keyword evidence="5" id="KW-0813">Transport</keyword>
<comment type="similarity">
    <text evidence="3">Belongs to the nicotinamide ribonucleoside (NR) uptake permease (TC 4.B.1) family.</text>
</comment>
<keyword evidence="8 10" id="KW-1133">Transmembrane helix</keyword>
<evidence type="ECO:0000256" key="2">
    <source>
        <dbReference type="ARBA" id="ARBA00004651"/>
    </source>
</evidence>
<evidence type="ECO:0000313" key="11">
    <source>
        <dbReference type="EMBL" id="GGD55926.1"/>
    </source>
</evidence>
<evidence type="ECO:0000256" key="5">
    <source>
        <dbReference type="ARBA" id="ARBA00022448"/>
    </source>
</evidence>
<dbReference type="Pfam" id="PF04973">
    <property type="entry name" value="NMN_transporter"/>
    <property type="match status" value="1"/>
</dbReference>
<proteinExistence type="inferred from homology"/>
<organism evidence="11 12">
    <name type="scientific">Lacimicrobium alkaliphilum</name>
    <dbReference type="NCBI Taxonomy" id="1526571"/>
    <lineage>
        <taxon>Bacteria</taxon>
        <taxon>Pseudomonadati</taxon>
        <taxon>Pseudomonadota</taxon>
        <taxon>Gammaproteobacteria</taxon>
        <taxon>Alteromonadales</taxon>
        <taxon>Alteromonadaceae</taxon>
        <taxon>Lacimicrobium</taxon>
    </lineage>
</organism>
<keyword evidence="9 10" id="KW-0472">Membrane</keyword>
<feature type="transmembrane region" description="Helical" evidence="10">
    <location>
        <begin position="151"/>
        <end position="167"/>
    </location>
</feature>
<comment type="subcellular location">
    <subcellularLocation>
        <location evidence="2">Cell membrane</location>
        <topology evidence="2">Multi-pass membrane protein</topology>
    </subcellularLocation>
</comment>
<dbReference type="PANTHER" id="PTHR36122">
    <property type="entry name" value="NICOTINAMIDE RIBOSIDE TRANSPORTER PNUC"/>
    <property type="match status" value="1"/>
</dbReference>
<accession>A0ABQ1R2I3</accession>
<feature type="transmembrane region" description="Helical" evidence="10">
    <location>
        <begin position="124"/>
        <end position="144"/>
    </location>
</feature>
<evidence type="ECO:0000256" key="10">
    <source>
        <dbReference type="SAM" id="Phobius"/>
    </source>
</evidence>
<comment type="caution">
    <text evidence="11">The sequence shown here is derived from an EMBL/GenBank/DDBJ whole genome shotgun (WGS) entry which is preliminary data.</text>
</comment>
<feature type="transmembrane region" description="Helical" evidence="10">
    <location>
        <begin position="35"/>
        <end position="52"/>
    </location>
</feature>
<keyword evidence="7 10" id="KW-0812">Transmembrane</keyword>
<feature type="transmembrane region" description="Helical" evidence="10">
    <location>
        <begin position="97"/>
        <end position="118"/>
    </location>
</feature>
<evidence type="ECO:0000256" key="6">
    <source>
        <dbReference type="ARBA" id="ARBA00022475"/>
    </source>
</evidence>